<protein>
    <submittedName>
        <fullName evidence="2">SlyX family protein</fullName>
    </submittedName>
</protein>
<dbReference type="RefSeq" id="WP_273950557.1">
    <property type="nucleotide sequence ID" value="NZ_JAQSIP010000003.1"/>
</dbReference>
<dbReference type="EMBL" id="JAQSIP010000003">
    <property type="protein sequence ID" value="MDD0838596.1"/>
    <property type="molecule type" value="Genomic_DNA"/>
</dbReference>
<dbReference type="Proteomes" id="UP001528673">
    <property type="component" value="Unassembled WGS sequence"/>
</dbReference>
<name>A0ABT5MZ87_9BURK</name>
<evidence type="ECO:0000313" key="3">
    <source>
        <dbReference type="Proteomes" id="UP001528673"/>
    </source>
</evidence>
<feature type="region of interest" description="Disordered" evidence="1">
    <location>
        <begin position="49"/>
        <end position="72"/>
    </location>
</feature>
<keyword evidence="3" id="KW-1185">Reference proteome</keyword>
<dbReference type="Gene3D" id="1.20.5.300">
    <property type="match status" value="1"/>
</dbReference>
<dbReference type="InterPro" id="IPR007236">
    <property type="entry name" value="SlyX"/>
</dbReference>
<sequence length="72" mass="8507">MEKPDIIDHRLTELEIKTSFNEDLLEQLNQTVFRQQEQIEALIREVRELRRQQPDNGPGATPGLRDELPPHY</sequence>
<comment type="caution">
    <text evidence="2">The sequence shown here is derived from an EMBL/GenBank/DDBJ whole genome shotgun (WGS) entry which is preliminary data.</text>
</comment>
<dbReference type="Pfam" id="PF04102">
    <property type="entry name" value="SlyX"/>
    <property type="match status" value="1"/>
</dbReference>
<dbReference type="PANTHER" id="PTHR36508:SF1">
    <property type="entry name" value="PROTEIN SLYX"/>
    <property type="match status" value="1"/>
</dbReference>
<evidence type="ECO:0000313" key="2">
    <source>
        <dbReference type="EMBL" id="MDD0838596.1"/>
    </source>
</evidence>
<proteinExistence type="predicted"/>
<organism evidence="2 3">
    <name type="scientific">Curvibacter cyanobacteriorum</name>
    <dbReference type="NCBI Taxonomy" id="3026422"/>
    <lineage>
        <taxon>Bacteria</taxon>
        <taxon>Pseudomonadati</taxon>
        <taxon>Pseudomonadota</taxon>
        <taxon>Betaproteobacteria</taxon>
        <taxon>Burkholderiales</taxon>
        <taxon>Comamonadaceae</taxon>
        <taxon>Curvibacter</taxon>
    </lineage>
</organism>
<evidence type="ECO:0000256" key="1">
    <source>
        <dbReference type="SAM" id="MobiDB-lite"/>
    </source>
</evidence>
<dbReference type="PANTHER" id="PTHR36508">
    <property type="entry name" value="PROTEIN SLYX"/>
    <property type="match status" value="1"/>
</dbReference>
<gene>
    <name evidence="2" type="ORF">PSQ40_08435</name>
</gene>
<accession>A0ABT5MZ87</accession>
<reference evidence="2 3" key="1">
    <citation type="submission" date="2023-02" db="EMBL/GenBank/DDBJ databases">
        <title>Bacterial whole genomic sequence of Curvibacter sp. HBC61.</title>
        <authorList>
            <person name="Le V."/>
            <person name="Ko S.-R."/>
            <person name="Ahn C.-Y."/>
            <person name="Oh H.-M."/>
        </authorList>
    </citation>
    <scope>NUCLEOTIDE SEQUENCE [LARGE SCALE GENOMIC DNA]</scope>
    <source>
        <strain evidence="2 3">HBC61</strain>
    </source>
</reference>